<evidence type="ECO:0000313" key="3">
    <source>
        <dbReference type="Proteomes" id="UP001150266"/>
    </source>
</evidence>
<feature type="transmembrane region" description="Helical" evidence="1">
    <location>
        <begin position="104"/>
        <end position="126"/>
    </location>
</feature>
<gene>
    <name evidence="2" type="ORF">J3R30DRAFT_1522484</name>
</gene>
<name>A0A9W8ZZQ0_9AGAR</name>
<reference evidence="2" key="1">
    <citation type="submission" date="2022-08" db="EMBL/GenBank/DDBJ databases">
        <title>A Global Phylogenomic Analysis of the Shiitake Genus Lentinula.</title>
        <authorList>
            <consortium name="DOE Joint Genome Institute"/>
            <person name="Sierra-Patev S."/>
            <person name="Min B."/>
            <person name="Naranjo-Ortiz M."/>
            <person name="Looney B."/>
            <person name="Konkel Z."/>
            <person name="Slot J.C."/>
            <person name="Sakamoto Y."/>
            <person name="Steenwyk J.L."/>
            <person name="Rokas A."/>
            <person name="Carro J."/>
            <person name="Camarero S."/>
            <person name="Ferreira P."/>
            <person name="Molpeceres G."/>
            <person name="Ruiz-Duenas F.J."/>
            <person name="Serrano A."/>
            <person name="Henrissat B."/>
            <person name="Drula E."/>
            <person name="Hughes K.W."/>
            <person name="Mata J.L."/>
            <person name="Ishikawa N.K."/>
            <person name="Vargas-Isla R."/>
            <person name="Ushijima S."/>
            <person name="Smith C.A."/>
            <person name="Ahrendt S."/>
            <person name="Andreopoulos W."/>
            <person name="He G."/>
            <person name="Labutti K."/>
            <person name="Lipzen A."/>
            <person name="Ng V."/>
            <person name="Riley R."/>
            <person name="Sandor L."/>
            <person name="Barry K."/>
            <person name="Martinez A.T."/>
            <person name="Xiao Y."/>
            <person name="Gibbons J.G."/>
            <person name="Terashima K."/>
            <person name="Grigoriev I.V."/>
            <person name="Hibbett D.S."/>
        </authorList>
    </citation>
    <scope>NUCLEOTIDE SEQUENCE</scope>
    <source>
        <strain evidence="2">JLM2183</strain>
    </source>
</reference>
<accession>A0A9W8ZZQ0</accession>
<organism evidence="2 3">
    <name type="scientific">Lentinula aciculospora</name>
    <dbReference type="NCBI Taxonomy" id="153920"/>
    <lineage>
        <taxon>Eukaryota</taxon>
        <taxon>Fungi</taxon>
        <taxon>Dikarya</taxon>
        <taxon>Basidiomycota</taxon>
        <taxon>Agaricomycotina</taxon>
        <taxon>Agaricomycetes</taxon>
        <taxon>Agaricomycetidae</taxon>
        <taxon>Agaricales</taxon>
        <taxon>Marasmiineae</taxon>
        <taxon>Omphalotaceae</taxon>
        <taxon>Lentinula</taxon>
    </lineage>
</organism>
<dbReference type="AlphaFoldDB" id="A0A9W8ZZQ0"/>
<evidence type="ECO:0000256" key="1">
    <source>
        <dbReference type="SAM" id="Phobius"/>
    </source>
</evidence>
<dbReference type="OrthoDB" id="3366475at2759"/>
<evidence type="ECO:0000313" key="2">
    <source>
        <dbReference type="EMBL" id="KAJ4469889.1"/>
    </source>
</evidence>
<keyword evidence="1" id="KW-0472">Membrane</keyword>
<dbReference type="Proteomes" id="UP001150266">
    <property type="component" value="Unassembled WGS sequence"/>
</dbReference>
<protein>
    <submittedName>
        <fullName evidence="2">Uncharacterized protein</fullName>
    </submittedName>
</protein>
<keyword evidence="1" id="KW-0812">Transmembrane</keyword>
<proteinExistence type="predicted"/>
<sequence length="148" mass="16379">MSSSATIPPFTSDQAPIPFLIHNAPIAASYISKTTRSFFHFSSWLIRRIVSYPSIIILSPLAILFSISLYLFAPAIVFMEALLDVFVFLPYNLAVYVVDAMYPVYVFCGVACITGAVVGMLARQLVIWLTDLGRLQTQPTEPVANKVE</sequence>
<feature type="transmembrane region" description="Helical" evidence="1">
    <location>
        <begin position="81"/>
        <end position="98"/>
    </location>
</feature>
<keyword evidence="3" id="KW-1185">Reference proteome</keyword>
<comment type="caution">
    <text evidence="2">The sequence shown here is derived from an EMBL/GenBank/DDBJ whole genome shotgun (WGS) entry which is preliminary data.</text>
</comment>
<keyword evidence="1" id="KW-1133">Transmembrane helix</keyword>
<feature type="transmembrane region" description="Helical" evidence="1">
    <location>
        <begin position="49"/>
        <end position="72"/>
    </location>
</feature>
<dbReference type="EMBL" id="JAOTPV010000030">
    <property type="protein sequence ID" value="KAJ4469889.1"/>
    <property type="molecule type" value="Genomic_DNA"/>
</dbReference>